<feature type="transmembrane region" description="Helical" evidence="7">
    <location>
        <begin position="150"/>
        <end position="169"/>
    </location>
</feature>
<feature type="transmembrane region" description="Helical" evidence="7">
    <location>
        <begin position="176"/>
        <end position="200"/>
    </location>
</feature>
<feature type="transmembrane region" description="Helical" evidence="7">
    <location>
        <begin position="220"/>
        <end position="245"/>
    </location>
</feature>
<dbReference type="PROSITE" id="PS50928">
    <property type="entry name" value="ABC_TM1"/>
    <property type="match status" value="1"/>
</dbReference>
<dbReference type="PANTHER" id="PTHR30193">
    <property type="entry name" value="ABC TRANSPORTER PERMEASE PROTEIN"/>
    <property type="match status" value="1"/>
</dbReference>
<protein>
    <submittedName>
        <fullName evidence="9">ABC transporter permease</fullName>
    </submittedName>
</protein>
<reference evidence="9" key="1">
    <citation type="submission" date="2016-07" db="EMBL/GenBank/DDBJ databases">
        <title>Microvirga ossetica sp. nov. a new species of rhizobia isolated from root nodules of the legume species Vicia alpestris Steven originated from North Ossetia region in the Caucasus.</title>
        <authorList>
            <person name="Safronova V.I."/>
            <person name="Kuznetsova I.G."/>
            <person name="Sazanova A.L."/>
            <person name="Belimov A."/>
            <person name="Andronov E."/>
            <person name="Osledkin Y.S."/>
            <person name="Onishchuk O.P."/>
            <person name="Kurchak O.N."/>
            <person name="Shaposhnikov A.I."/>
            <person name="Willems A."/>
            <person name="Tikhonovich I.A."/>
        </authorList>
    </citation>
    <scope>NUCLEOTIDE SEQUENCE [LARGE SCALE GENOMIC DNA]</scope>
    <source>
        <strain evidence="9">V5/3M</strain>
    </source>
</reference>
<dbReference type="KEGG" id="moc:BB934_15115"/>
<dbReference type="InterPro" id="IPR035906">
    <property type="entry name" value="MetI-like_sf"/>
</dbReference>
<dbReference type="CDD" id="cd06261">
    <property type="entry name" value="TM_PBP2"/>
    <property type="match status" value="1"/>
</dbReference>
<keyword evidence="5 7" id="KW-1133">Transmembrane helix</keyword>
<evidence type="ECO:0000256" key="2">
    <source>
        <dbReference type="ARBA" id="ARBA00022448"/>
    </source>
</evidence>
<dbReference type="InterPro" id="IPR051393">
    <property type="entry name" value="ABC_transporter_permease"/>
</dbReference>
<dbReference type="InterPro" id="IPR000515">
    <property type="entry name" value="MetI-like"/>
</dbReference>
<dbReference type="RefSeq" id="WP_099510395.1">
    <property type="nucleotide sequence ID" value="NZ_CP016616.1"/>
</dbReference>
<evidence type="ECO:0000256" key="5">
    <source>
        <dbReference type="ARBA" id="ARBA00022989"/>
    </source>
</evidence>
<comment type="subcellular location">
    <subcellularLocation>
        <location evidence="1 7">Cell membrane</location>
        <topology evidence="1 7">Multi-pass membrane protein</topology>
    </subcellularLocation>
</comment>
<feature type="transmembrane region" description="Helical" evidence="7">
    <location>
        <begin position="21"/>
        <end position="45"/>
    </location>
</feature>
<dbReference type="AlphaFoldDB" id="A0A1B2EHE6"/>
<evidence type="ECO:0000256" key="3">
    <source>
        <dbReference type="ARBA" id="ARBA00022475"/>
    </source>
</evidence>
<feature type="transmembrane region" description="Helical" evidence="7">
    <location>
        <begin position="125"/>
        <end position="144"/>
    </location>
</feature>
<feature type="transmembrane region" description="Helical" evidence="7">
    <location>
        <begin position="288"/>
        <end position="310"/>
    </location>
</feature>
<keyword evidence="4 7" id="KW-0812">Transmembrane</keyword>
<evidence type="ECO:0000259" key="8">
    <source>
        <dbReference type="PROSITE" id="PS50928"/>
    </source>
</evidence>
<dbReference type="Pfam" id="PF00528">
    <property type="entry name" value="BPD_transp_1"/>
    <property type="match status" value="1"/>
</dbReference>
<dbReference type="GO" id="GO:0055085">
    <property type="term" value="P:transmembrane transport"/>
    <property type="evidence" value="ECO:0007669"/>
    <property type="project" value="InterPro"/>
</dbReference>
<dbReference type="OrthoDB" id="9782326at2"/>
<evidence type="ECO:0000256" key="1">
    <source>
        <dbReference type="ARBA" id="ARBA00004651"/>
    </source>
</evidence>
<feature type="transmembrane region" description="Helical" evidence="7">
    <location>
        <begin position="90"/>
        <end position="113"/>
    </location>
</feature>
<feature type="domain" description="ABC transmembrane type-1" evidence="8">
    <location>
        <begin position="86"/>
        <end position="309"/>
    </location>
</feature>
<evidence type="ECO:0000256" key="7">
    <source>
        <dbReference type="RuleBase" id="RU363032"/>
    </source>
</evidence>
<evidence type="ECO:0000313" key="9">
    <source>
        <dbReference type="EMBL" id="ANY79384.1"/>
    </source>
</evidence>
<keyword evidence="3" id="KW-1003">Cell membrane</keyword>
<dbReference type="Gene3D" id="1.10.3720.10">
    <property type="entry name" value="MetI-like"/>
    <property type="match status" value="1"/>
</dbReference>
<keyword evidence="6 7" id="KW-0472">Membrane</keyword>
<dbReference type="GO" id="GO:0005886">
    <property type="term" value="C:plasma membrane"/>
    <property type="evidence" value="ECO:0007669"/>
    <property type="project" value="UniProtKB-SubCell"/>
</dbReference>
<sequence length="320" mass="34913">MTDLTASSVQRADAIPARSRFPVHIAVFLAPALAIYTLFSIYPLIDTIRLSLYAGDETGARSFVGLKNFDTLLNDPNWSGQFWNALTNNLIFFAIHMVVQNGIGLGLAMLLSLPRLTGSSVYRTLIFLPTMLSVVIIGFIWQLILNPLWGIAPSLLKAVGLGSLFGPWLGQESTALLTVSLISVWQFVGIPMMLIYAALLNIPDDLLDAATVDGAGPFSVFWFVRLPLILPTLGVVSILTFVANFNAFDLIYAIKGALAGPNFSTDILGTFFYRTFFGFQLQVGSPTMGAAVATAMLIIILIGVLIYLFGVQRRLQRHSF</sequence>
<comment type="similarity">
    <text evidence="7">Belongs to the binding-protein-dependent transport system permease family.</text>
</comment>
<evidence type="ECO:0000256" key="6">
    <source>
        <dbReference type="ARBA" id="ARBA00023136"/>
    </source>
</evidence>
<organism evidence="9">
    <name type="scientific">Microvirga ossetica</name>
    <dbReference type="NCBI Taxonomy" id="1882682"/>
    <lineage>
        <taxon>Bacteria</taxon>
        <taxon>Pseudomonadati</taxon>
        <taxon>Pseudomonadota</taxon>
        <taxon>Alphaproteobacteria</taxon>
        <taxon>Hyphomicrobiales</taxon>
        <taxon>Methylobacteriaceae</taxon>
        <taxon>Microvirga</taxon>
    </lineage>
</organism>
<feature type="transmembrane region" description="Helical" evidence="7">
    <location>
        <begin position="257"/>
        <end position="276"/>
    </location>
</feature>
<dbReference type="SUPFAM" id="SSF161098">
    <property type="entry name" value="MetI-like"/>
    <property type="match status" value="1"/>
</dbReference>
<evidence type="ECO:0000256" key="4">
    <source>
        <dbReference type="ARBA" id="ARBA00022692"/>
    </source>
</evidence>
<dbReference type="EMBL" id="CP016616">
    <property type="protein sequence ID" value="ANY79384.1"/>
    <property type="molecule type" value="Genomic_DNA"/>
</dbReference>
<dbReference type="PANTHER" id="PTHR30193:SF37">
    <property type="entry name" value="INNER MEMBRANE ABC TRANSPORTER PERMEASE PROTEIN YCJO"/>
    <property type="match status" value="1"/>
</dbReference>
<gene>
    <name evidence="9" type="ORF">BB934_15115</name>
</gene>
<accession>A0A1B2EHE6</accession>
<keyword evidence="2 7" id="KW-0813">Transport</keyword>
<proteinExistence type="inferred from homology"/>
<name>A0A1B2EHE6_9HYPH</name>